<dbReference type="Pfam" id="PF01370">
    <property type="entry name" value="Epimerase"/>
    <property type="match status" value="1"/>
</dbReference>
<dbReference type="InterPro" id="IPR013549">
    <property type="entry name" value="DUF1731"/>
</dbReference>
<evidence type="ECO:0000313" key="6">
    <source>
        <dbReference type="EMBL" id="TWT34201.1"/>
    </source>
</evidence>
<feature type="domain" description="NAD-dependent epimerase/dehydratase" evidence="3">
    <location>
        <begin position="163"/>
        <end position="370"/>
    </location>
</feature>
<keyword evidence="7" id="KW-1185">Reference proteome</keyword>
<evidence type="ECO:0000256" key="1">
    <source>
        <dbReference type="ARBA" id="ARBA00008918"/>
    </source>
</evidence>
<evidence type="ECO:0000259" key="3">
    <source>
        <dbReference type="Pfam" id="PF01370"/>
    </source>
</evidence>
<dbReference type="Proteomes" id="UP000318878">
    <property type="component" value="Unassembled WGS sequence"/>
</dbReference>
<dbReference type="AlphaFoldDB" id="A0A5C5V7E8"/>
<dbReference type="InterPro" id="IPR036291">
    <property type="entry name" value="NAD(P)-bd_dom_sf"/>
</dbReference>
<dbReference type="Pfam" id="PF08338">
    <property type="entry name" value="DUF1731"/>
    <property type="match status" value="1"/>
</dbReference>
<evidence type="ECO:0000259" key="4">
    <source>
        <dbReference type="Pfam" id="PF03364"/>
    </source>
</evidence>
<name>A0A5C5V7E8_9BACT</name>
<dbReference type="CDD" id="cd05242">
    <property type="entry name" value="SDR_a8"/>
    <property type="match status" value="1"/>
</dbReference>
<dbReference type="Pfam" id="PF03364">
    <property type="entry name" value="Polyketide_cyc"/>
    <property type="match status" value="1"/>
</dbReference>
<dbReference type="InterPro" id="IPR010099">
    <property type="entry name" value="SDR39U1"/>
</dbReference>
<dbReference type="PANTHER" id="PTHR11092:SF0">
    <property type="entry name" value="EPIMERASE FAMILY PROTEIN SDR39U1"/>
    <property type="match status" value="1"/>
</dbReference>
<reference evidence="6 7" key="1">
    <citation type="submission" date="2019-02" db="EMBL/GenBank/DDBJ databases">
        <title>Deep-cultivation of Planctomycetes and their phenomic and genomic characterization uncovers novel biology.</title>
        <authorList>
            <person name="Wiegand S."/>
            <person name="Jogler M."/>
            <person name="Boedeker C."/>
            <person name="Pinto D."/>
            <person name="Vollmers J."/>
            <person name="Rivas-Marin E."/>
            <person name="Kohn T."/>
            <person name="Peeters S.H."/>
            <person name="Heuer A."/>
            <person name="Rast P."/>
            <person name="Oberbeckmann S."/>
            <person name="Bunk B."/>
            <person name="Jeske O."/>
            <person name="Meyerdierks A."/>
            <person name="Storesund J.E."/>
            <person name="Kallscheuer N."/>
            <person name="Luecker S."/>
            <person name="Lage O.M."/>
            <person name="Pohl T."/>
            <person name="Merkel B.J."/>
            <person name="Hornburger P."/>
            <person name="Mueller R.-W."/>
            <person name="Bruemmer F."/>
            <person name="Labrenz M."/>
            <person name="Spormann A.M."/>
            <person name="Op Den Camp H."/>
            <person name="Overmann J."/>
            <person name="Amann R."/>
            <person name="Jetten M.S.M."/>
            <person name="Mascher T."/>
            <person name="Medema M.H."/>
            <person name="Devos D.P."/>
            <person name="Kaster A.-K."/>
            <person name="Ovreas L."/>
            <person name="Rohde M."/>
            <person name="Galperin M.Y."/>
            <person name="Jogler C."/>
        </authorList>
    </citation>
    <scope>NUCLEOTIDE SEQUENCE [LARGE SCALE GENOMIC DNA]</scope>
    <source>
        <strain evidence="6 7">Enr8</strain>
    </source>
</reference>
<evidence type="ECO:0000313" key="7">
    <source>
        <dbReference type="Proteomes" id="UP000318878"/>
    </source>
</evidence>
<dbReference type="InterPro" id="IPR005031">
    <property type="entry name" value="COQ10_START"/>
</dbReference>
<gene>
    <name evidence="6" type="ORF">Enr8_15950</name>
</gene>
<dbReference type="CDD" id="cd07820">
    <property type="entry name" value="SRPBCC_3"/>
    <property type="match status" value="1"/>
</dbReference>
<feature type="domain" description="Coenzyme Q-binding protein COQ10 START" evidence="4">
    <location>
        <begin position="12"/>
        <end position="137"/>
    </location>
</feature>
<evidence type="ECO:0000256" key="2">
    <source>
        <dbReference type="ARBA" id="ARBA00009353"/>
    </source>
</evidence>
<dbReference type="NCBIfam" id="TIGR01777">
    <property type="entry name" value="yfcH"/>
    <property type="match status" value="1"/>
</dbReference>
<dbReference type="SUPFAM" id="SSF55961">
    <property type="entry name" value="Bet v1-like"/>
    <property type="match status" value="1"/>
</dbReference>
<dbReference type="OrthoDB" id="9801773at2"/>
<evidence type="ECO:0000259" key="5">
    <source>
        <dbReference type="Pfam" id="PF08338"/>
    </source>
</evidence>
<accession>A0A5C5V7E8</accession>
<dbReference type="RefSeq" id="WP_146430218.1">
    <property type="nucleotide sequence ID" value="NZ_SJPF01000002.1"/>
</dbReference>
<protein>
    <submittedName>
        <fullName evidence="6">Epimerase family protein</fullName>
    </submittedName>
</protein>
<comment type="similarity">
    <text evidence="1">Belongs to the ribosome association toxin RatA family.</text>
</comment>
<dbReference type="PANTHER" id="PTHR11092">
    <property type="entry name" value="SUGAR NUCLEOTIDE EPIMERASE RELATED"/>
    <property type="match status" value="1"/>
</dbReference>
<dbReference type="Gene3D" id="3.40.50.720">
    <property type="entry name" value="NAD(P)-binding Rossmann-like Domain"/>
    <property type="match status" value="1"/>
</dbReference>
<feature type="domain" description="DUF1731" evidence="5">
    <location>
        <begin position="406"/>
        <end position="453"/>
    </location>
</feature>
<dbReference type="Gene3D" id="3.30.530.20">
    <property type="match status" value="1"/>
</dbReference>
<dbReference type="SUPFAM" id="SSF51735">
    <property type="entry name" value="NAD(P)-binding Rossmann-fold domains"/>
    <property type="match status" value="1"/>
</dbReference>
<dbReference type="InterPro" id="IPR001509">
    <property type="entry name" value="Epimerase_deHydtase"/>
</dbReference>
<sequence>MSHQVFQERSEIPTPVEVAFAWHCREGALTRLTPPWEAVTVEKYESGLAPGSQAVLKTKLGPIPLTWLAEHREFVENELFSDVQLSGPFAHWEHEHRFGQIDADHCYLEDHVEYSVPGGAIGKMLGGSFVAEKLERMFRYRHATLLADLAAHQPYLQQDAMKIAITGASGMVGKQLSAFLSTGGHEVIPVTRSPNKEGVYWNYKQGEIDAASLTGVDAVVHLAGESIADGRWTEEKKAQIRDSRVDGATFLASELAKLPTPPQTFVCASAIGYYGDSGDEIVDEQSIAGEGFLPDVCRAWELACEPAALAGIRVVNTRLGLVLSPQGGALAKMLTPFKLGVGGVIGSGKQYWSWITIDDVIGGIHHCLMNESLSGPVNLTAPDPATNREFTKTLGRVLHRPTVLPVPEFAAKMAMGEMANDLLLASSRVMPTRLRETGYQFRDPELEPALRRLLGM</sequence>
<dbReference type="InterPro" id="IPR023393">
    <property type="entry name" value="START-like_dom_sf"/>
</dbReference>
<dbReference type="EMBL" id="SJPF01000002">
    <property type="protein sequence ID" value="TWT34201.1"/>
    <property type="molecule type" value="Genomic_DNA"/>
</dbReference>
<comment type="similarity">
    <text evidence="2">Belongs to the NAD(P)-dependent epimerase/dehydratase family. SDR39U1 subfamily.</text>
</comment>
<comment type="caution">
    <text evidence="6">The sequence shown here is derived from an EMBL/GenBank/DDBJ whole genome shotgun (WGS) entry which is preliminary data.</text>
</comment>
<proteinExistence type="inferred from homology"/>
<organism evidence="6 7">
    <name type="scientific">Blastopirellula retiformator</name>
    <dbReference type="NCBI Taxonomy" id="2527970"/>
    <lineage>
        <taxon>Bacteria</taxon>
        <taxon>Pseudomonadati</taxon>
        <taxon>Planctomycetota</taxon>
        <taxon>Planctomycetia</taxon>
        <taxon>Pirellulales</taxon>
        <taxon>Pirellulaceae</taxon>
        <taxon>Blastopirellula</taxon>
    </lineage>
</organism>